<protein>
    <submittedName>
        <fullName evidence="1">Uncharacterized protein</fullName>
    </submittedName>
</protein>
<dbReference type="EMBL" id="SSTJ01000014">
    <property type="protein sequence ID" value="THG36586.1"/>
    <property type="molecule type" value="Genomic_DNA"/>
</dbReference>
<reference evidence="1 2" key="1">
    <citation type="submission" date="2019-04" db="EMBL/GenBank/DDBJ databases">
        <title>Microbes associate with the intestines of laboratory mice.</title>
        <authorList>
            <person name="Navarre W."/>
            <person name="Wong E."/>
            <person name="Huang K.C."/>
            <person name="Tropini C."/>
            <person name="Ng K."/>
            <person name="Yu B."/>
        </authorList>
    </citation>
    <scope>NUCLEOTIDE SEQUENCE [LARGE SCALE GENOMIC DNA]</scope>
    <source>
        <strain evidence="1 2">NM80_B27</strain>
    </source>
</reference>
<name>A0A4S4G331_9ACTN</name>
<gene>
    <name evidence="1" type="ORF">E5986_09680</name>
</gene>
<sequence length="107" mass="11818">MSCIINGLKDEARTSTGVSSTVYGWLDEIGIPKGRGRKSKLGNGRIQQLTETLAMFDRMGCRPTSKESIARLSDLRERLDDACGRYGNQNAFVSYLGFLARLIDKAV</sequence>
<evidence type="ECO:0000313" key="1">
    <source>
        <dbReference type="EMBL" id="THG36586.1"/>
    </source>
</evidence>
<proteinExistence type="predicted"/>
<accession>A0A4S4G331</accession>
<organism evidence="1 2">
    <name type="scientific">Adlercreutzia caecimuris</name>
    <dbReference type="NCBI Taxonomy" id="671266"/>
    <lineage>
        <taxon>Bacteria</taxon>
        <taxon>Bacillati</taxon>
        <taxon>Actinomycetota</taxon>
        <taxon>Coriobacteriia</taxon>
        <taxon>Eggerthellales</taxon>
        <taxon>Eggerthellaceae</taxon>
        <taxon>Adlercreutzia</taxon>
    </lineage>
</organism>
<comment type="caution">
    <text evidence="1">The sequence shown here is derived from an EMBL/GenBank/DDBJ whole genome shotgun (WGS) entry which is preliminary data.</text>
</comment>
<dbReference type="AlphaFoldDB" id="A0A4S4G331"/>
<evidence type="ECO:0000313" key="2">
    <source>
        <dbReference type="Proteomes" id="UP000308978"/>
    </source>
</evidence>
<dbReference type="RefSeq" id="WP_136435443.1">
    <property type="nucleotide sequence ID" value="NZ_CAQQCW010000021.1"/>
</dbReference>
<dbReference type="Proteomes" id="UP000308978">
    <property type="component" value="Unassembled WGS sequence"/>
</dbReference>